<evidence type="ECO:0000259" key="1">
    <source>
        <dbReference type="PROSITE" id="PS51186"/>
    </source>
</evidence>
<dbReference type="RefSeq" id="WP_172244385.1">
    <property type="nucleotide sequence ID" value="NZ_BMDD01000003.1"/>
</dbReference>
<dbReference type="Proteomes" id="UP000605427">
    <property type="component" value="Unassembled WGS sequence"/>
</dbReference>
<proteinExistence type="predicted"/>
<dbReference type="CDD" id="cd04301">
    <property type="entry name" value="NAT_SF"/>
    <property type="match status" value="1"/>
</dbReference>
<sequence length="167" mass="18609">MKRLSTEYRIRAAEEQDIPFLWDMLFESLYVKKGEKPFERSILEEPSMRKYVEGWGREGDFGVIAETLDGVPLGSATARIFPESDRGYGYVAPDVPELGMALTEASRGKGIGSALMSYLLEGLRERGVKRASLSVDPDNAAAVKLYRRFGFREAGREGTSMTMVANL</sequence>
<dbReference type="InterPro" id="IPR000182">
    <property type="entry name" value="GNAT_dom"/>
</dbReference>
<dbReference type="PROSITE" id="PS51186">
    <property type="entry name" value="GNAT"/>
    <property type="match status" value="1"/>
</dbReference>
<dbReference type="EMBL" id="BMDD01000003">
    <property type="protein sequence ID" value="GGH79946.1"/>
    <property type="molecule type" value="Genomic_DNA"/>
</dbReference>
<accession>A0ABQ1ZVW5</accession>
<dbReference type="InterPro" id="IPR016181">
    <property type="entry name" value="Acyl_CoA_acyltransferase"/>
</dbReference>
<dbReference type="PANTHER" id="PTHR43617">
    <property type="entry name" value="L-AMINO ACID N-ACETYLTRANSFERASE"/>
    <property type="match status" value="1"/>
</dbReference>
<evidence type="ECO:0000313" key="3">
    <source>
        <dbReference type="Proteomes" id="UP000605427"/>
    </source>
</evidence>
<evidence type="ECO:0000313" key="2">
    <source>
        <dbReference type="EMBL" id="GGH79946.1"/>
    </source>
</evidence>
<gene>
    <name evidence="2" type="ORF">GCM10007362_27510</name>
</gene>
<keyword evidence="3" id="KW-1185">Reference proteome</keyword>
<dbReference type="SUPFAM" id="SSF55729">
    <property type="entry name" value="Acyl-CoA N-acyltransferases (Nat)"/>
    <property type="match status" value="1"/>
</dbReference>
<organism evidence="2 3">
    <name type="scientific">Saccharibacillus endophyticus</name>
    <dbReference type="NCBI Taxonomy" id="2060666"/>
    <lineage>
        <taxon>Bacteria</taxon>
        <taxon>Bacillati</taxon>
        <taxon>Bacillota</taxon>
        <taxon>Bacilli</taxon>
        <taxon>Bacillales</taxon>
        <taxon>Paenibacillaceae</taxon>
        <taxon>Saccharibacillus</taxon>
    </lineage>
</organism>
<protein>
    <submittedName>
        <fullName evidence="2">N-acetyltransferase</fullName>
    </submittedName>
</protein>
<name>A0ABQ1ZVW5_9BACL</name>
<reference evidence="3" key="1">
    <citation type="journal article" date="2019" name="Int. J. Syst. Evol. Microbiol.">
        <title>The Global Catalogue of Microorganisms (GCM) 10K type strain sequencing project: providing services to taxonomists for standard genome sequencing and annotation.</title>
        <authorList>
            <consortium name="The Broad Institute Genomics Platform"/>
            <consortium name="The Broad Institute Genome Sequencing Center for Infectious Disease"/>
            <person name="Wu L."/>
            <person name="Ma J."/>
        </authorList>
    </citation>
    <scope>NUCLEOTIDE SEQUENCE [LARGE SCALE GENOMIC DNA]</scope>
    <source>
        <strain evidence="3">CCM 8702</strain>
    </source>
</reference>
<dbReference type="InterPro" id="IPR050276">
    <property type="entry name" value="MshD_Acetyltransferase"/>
</dbReference>
<comment type="caution">
    <text evidence="2">The sequence shown here is derived from an EMBL/GenBank/DDBJ whole genome shotgun (WGS) entry which is preliminary data.</text>
</comment>
<dbReference type="Gene3D" id="3.40.630.30">
    <property type="match status" value="1"/>
</dbReference>
<feature type="domain" description="N-acetyltransferase" evidence="1">
    <location>
        <begin position="8"/>
        <end position="167"/>
    </location>
</feature>
<dbReference type="PANTHER" id="PTHR43617:SF20">
    <property type="entry name" value="N-ALPHA-ACETYLTRANSFERASE RIMI"/>
    <property type="match status" value="1"/>
</dbReference>
<dbReference type="Pfam" id="PF00583">
    <property type="entry name" value="Acetyltransf_1"/>
    <property type="match status" value="1"/>
</dbReference>